<dbReference type="AlphaFoldDB" id="A0A8W8LMU4"/>
<dbReference type="Gene3D" id="1.10.2000.10">
    <property type="entry name" value="Frizzled cysteine-rich domain"/>
    <property type="match status" value="2"/>
</dbReference>
<keyword evidence="7" id="KW-0735">Signal-anchor</keyword>
<evidence type="ECO:0000256" key="3">
    <source>
        <dbReference type="ARBA" id="ARBA00022670"/>
    </source>
</evidence>
<dbReference type="CDD" id="cd00190">
    <property type="entry name" value="Tryp_SPc"/>
    <property type="match status" value="1"/>
</dbReference>
<dbReference type="InterPro" id="IPR000082">
    <property type="entry name" value="SEA_dom"/>
</dbReference>
<dbReference type="PROSITE" id="PS50024">
    <property type="entry name" value="SEA"/>
    <property type="match status" value="1"/>
</dbReference>
<evidence type="ECO:0008006" key="23">
    <source>
        <dbReference type="Google" id="ProtNLM"/>
    </source>
</evidence>
<dbReference type="InterPro" id="IPR001314">
    <property type="entry name" value="Peptidase_S1A"/>
</dbReference>
<dbReference type="InterPro" id="IPR020067">
    <property type="entry name" value="Frizzled_dom"/>
</dbReference>
<evidence type="ECO:0000256" key="7">
    <source>
        <dbReference type="ARBA" id="ARBA00022968"/>
    </source>
</evidence>
<dbReference type="InterPro" id="IPR043504">
    <property type="entry name" value="Peptidase_S1_PA_chymotrypsin"/>
</dbReference>
<dbReference type="PANTHER" id="PTHR24252">
    <property type="entry name" value="ACROSIN-RELATED"/>
    <property type="match status" value="1"/>
</dbReference>
<evidence type="ECO:0000256" key="12">
    <source>
        <dbReference type="PROSITE-ProRule" id="PRU00090"/>
    </source>
</evidence>
<feature type="domain" description="SRCR" evidence="20">
    <location>
        <begin position="581"/>
        <end position="678"/>
    </location>
</feature>
<comment type="subcellular location">
    <subcellularLocation>
        <location evidence="1">Cell membrane</location>
        <topology evidence="1">Single-pass membrane protein</topology>
    </subcellularLocation>
    <subcellularLocation>
        <location evidence="2">Membrane</location>
        <topology evidence="2">Single-pass type II membrane protein</topology>
    </subcellularLocation>
</comment>
<feature type="transmembrane region" description="Helical" evidence="16">
    <location>
        <begin position="80"/>
        <end position="101"/>
    </location>
</feature>
<dbReference type="SMART" id="SM00202">
    <property type="entry name" value="SR"/>
    <property type="match status" value="1"/>
</dbReference>
<evidence type="ECO:0000256" key="14">
    <source>
        <dbReference type="PROSITE-ProRule" id="PRU00196"/>
    </source>
</evidence>
<dbReference type="Pfam" id="PF00089">
    <property type="entry name" value="Trypsin"/>
    <property type="match status" value="1"/>
</dbReference>
<comment type="caution">
    <text evidence="14">Lacks conserved residue(s) required for the propagation of feature annotation.</text>
</comment>
<dbReference type="PANTHER" id="PTHR24252:SF7">
    <property type="entry name" value="HYALIN"/>
    <property type="match status" value="1"/>
</dbReference>
<keyword evidence="22" id="KW-1185">Reference proteome</keyword>
<dbReference type="PROSITE" id="PS50068">
    <property type="entry name" value="LDLRA_2"/>
    <property type="match status" value="2"/>
</dbReference>
<dbReference type="Proteomes" id="UP000005408">
    <property type="component" value="Unassembled WGS sequence"/>
</dbReference>
<evidence type="ECO:0000256" key="15">
    <source>
        <dbReference type="RuleBase" id="RU363034"/>
    </source>
</evidence>
<dbReference type="InterPro" id="IPR001254">
    <property type="entry name" value="Trypsin_dom"/>
</dbReference>
<sequence length="942" mass="103654">MSGNVNKIPMQVFHLRSYKGSDENVTLLQACYDNPLFQQEEAKFSPDVEKKPRSKDYTPADEIPEIEFNEKNDATNRRKLCLIGFIVCCVAVIGFLVGYLVSSPKKNDSTYPKDSVATTTVASTVPSFSFKTDTFNGSMLLIAGPLSKYTSEYADQGSTEYQYFSKIFLYKMNLTFQQSPYSSQYSSTVINEIRPQNGQLSRVLFSLKFTSSINIHNSTESSIVSLLVSGFRNGVMEASPDSIKIAALKNEAPIIPTVHPGQCFTVHLKQCVNKTTYLDATLPNAFGHTTLSEVLESSDNNPRLFDTECYGYAQDFWCSAYNPECKSGQPELPCKDYCFDVKSACENSTFPLDCNTLPTTNCRKNPFIPGKCVDVPFGGVYNKCISIGFSHSALPNYNLEVKFPKPNSHLDLIFNFQKLTKCYKHSELFGCSVFVPKCSGSSVVPQHTIPPCKSLCEEYKKNCFVFWEIFALPWPKNLNCSSLPDVNDSSVCIGYKEAHEPPEVKECQASQITCDAGRCLDYSFLCDGYRDCEDNSDEAHCAACSSGEYRCNPASSLCIKKSEVCNGVPDCYEEVEEAECIKLGNGSSRGVVRVYNAESDDWEEVCSDDWNDTLSGLVCQQLGYRGVKNTSFISKSSTSASKIDLGGVNASANTDYIQSFLRKSSVCAGSSVVHLTCGDPVCGTRPAYFPSPLRIVNGDQVKPGTWPFQVALYGGDKLHYFCGGSILNENWIVTAAHCLGEKTTIGDLTVAAGDTRRFAFNKYRQLRTPKSLHIHQGYSSETVQNDIALIQLASPLYFNDYVRPVCLPSNVTDEGTRCFAIGWGKVNDKALDYEPVLRQVSLDVVSWQGCKHAIATSGIQSPYALSEDMMCAGGSRGHDGCQGDSGGPLLCPEVVGTDTWTLSGVTSWGLGCAVPNVPGIYTEIYKFLDWIGNITNNELPMA</sequence>
<feature type="disulfide bond" evidence="13">
    <location>
        <begin position="507"/>
        <end position="519"/>
    </location>
</feature>
<feature type="domain" description="FZ" evidence="18">
    <location>
        <begin position="370"/>
        <end position="495"/>
    </location>
</feature>
<keyword evidence="4 16" id="KW-0812">Transmembrane</keyword>
<keyword evidence="3 15" id="KW-0645">Protease</keyword>
<dbReference type="SMART" id="SM00063">
    <property type="entry name" value="FRI"/>
    <property type="match status" value="2"/>
</dbReference>
<evidence type="ECO:0000256" key="8">
    <source>
        <dbReference type="ARBA" id="ARBA00022989"/>
    </source>
</evidence>
<dbReference type="SUPFAM" id="SSF57424">
    <property type="entry name" value="LDL receptor-like module"/>
    <property type="match status" value="2"/>
</dbReference>
<feature type="disulfide bond" evidence="13">
    <location>
        <begin position="514"/>
        <end position="532"/>
    </location>
</feature>
<dbReference type="PROSITE" id="PS00135">
    <property type="entry name" value="TRYPSIN_SER"/>
    <property type="match status" value="1"/>
</dbReference>
<evidence type="ECO:0000259" key="20">
    <source>
        <dbReference type="PROSITE" id="PS50287"/>
    </source>
</evidence>
<evidence type="ECO:0000313" key="22">
    <source>
        <dbReference type="Proteomes" id="UP000005408"/>
    </source>
</evidence>
<evidence type="ECO:0000256" key="10">
    <source>
        <dbReference type="ARBA" id="ARBA00023157"/>
    </source>
</evidence>
<proteinExistence type="predicted"/>
<keyword evidence="6 15" id="KW-0720">Serine protease</keyword>
<dbReference type="InterPro" id="IPR002172">
    <property type="entry name" value="LDrepeatLR_classA_rpt"/>
</dbReference>
<feature type="disulfide bond" evidence="12">
    <location>
        <begin position="456"/>
        <end position="480"/>
    </location>
</feature>
<dbReference type="InterPro" id="IPR036772">
    <property type="entry name" value="SRCR-like_dom_sf"/>
</dbReference>
<dbReference type="CDD" id="cd07066">
    <property type="entry name" value="CRD_FZ"/>
    <property type="match status" value="2"/>
</dbReference>
<dbReference type="Pfam" id="PF01390">
    <property type="entry name" value="SEA"/>
    <property type="match status" value="1"/>
</dbReference>
<dbReference type="PROSITE" id="PS50038">
    <property type="entry name" value="FZ"/>
    <property type="match status" value="2"/>
</dbReference>
<dbReference type="PROSITE" id="PS00134">
    <property type="entry name" value="TRYPSIN_HIS"/>
    <property type="match status" value="1"/>
</dbReference>
<dbReference type="InterPro" id="IPR009003">
    <property type="entry name" value="Peptidase_S1_PA"/>
</dbReference>
<dbReference type="Gene3D" id="3.10.250.10">
    <property type="entry name" value="SRCR-like domain"/>
    <property type="match status" value="1"/>
</dbReference>
<dbReference type="InterPro" id="IPR036364">
    <property type="entry name" value="SEA_dom_sf"/>
</dbReference>
<dbReference type="Gene3D" id="4.10.400.10">
    <property type="entry name" value="Low-density Lipoprotein Receptor"/>
    <property type="match status" value="2"/>
</dbReference>
<dbReference type="SMART" id="SM00192">
    <property type="entry name" value="LDLa"/>
    <property type="match status" value="2"/>
</dbReference>
<evidence type="ECO:0000313" key="21">
    <source>
        <dbReference type="EnsemblMetazoa" id="G2874.2:cds"/>
    </source>
</evidence>
<dbReference type="SUPFAM" id="SSF56487">
    <property type="entry name" value="SRCR-like"/>
    <property type="match status" value="1"/>
</dbReference>
<dbReference type="GO" id="GO:0005886">
    <property type="term" value="C:plasma membrane"/>
    <property type="evidence" value="ECO:0007669"/>
    <property type="project" value="UniProtKB-SubCell"/>
</dbReference>
<evidence type="ECO:0000256" key="13">
    <source>
        <dbReference type="PROSITE-ProRule" id="PRU00124"/>
    </source>
</evidence>
<evidence type="ECO:0000259" key="17">
    <source>
        <dbReference type="PROSITE" id="PS50024"/>
    </source>
</evidence>
<dbReference type="Gene3D" id="3.30.70.960">
    <property type="entry name" value="SEA domain"/>
    <property type="match status" value="1"/>
</dbReference>
<feature type="domain" description="FZ" evidence="18">
    <location>
        <begin position="258"/>
        <end position="375"/>
    </location>
</feature>
<dbReference type="PROSITE" id="PS50287">
    <property type="entry name" value="SRCR_2"/>
    <property type="match status" value="1"/>
</dbReference>
<dbReference type="Pfam" id="PF15494">
    <property type="entry name" value="SRCR_2"/>
    <property type="match status" value="1"/>
</dbReference>
<feature type="domain" description="SEA" evidence="17">
    <location>
        <begin position="131"/>
        <end position="250"/>
    </location>
</feature>
<dbReference type="CDD" id="cd00112">
    <property type="entry name" value="LDLa"/>
    <property type="match status" value="2"/>
</dbReference>
<dbReference type="Pfam" id="PF01392">
    <property type="entry name" value="Fz"/>
    <property type="match status" value="2"/>
</dbReference>
<organism evidence="21 22">
    <name type="scientific">Magallana gigas</name>
    <name type="common">Pacific oyster</name>
    <name type="synonym">Crassostrea gigas</name>
    <dbReference type="NCBI Taxonomy" id="29159"/>
    <lineage>
        <taxon>Eukaryota</taxon>
        <taxon>Metazoa</taxon>
        <taxon>Spiralia</taxon>
        <taxon>Lophotrochozoa</taxon>
        <taxon>Mollusca</taxon>
        <taxon>Bivalvia</taxon>
        <taxon>Autobranchia</taxon>
        <taxon>Pteriomorphia</taxon>
        <taxon>Ostreida</taxon>
        <taxon>Ostreoidea</taxon>
        <taxon>Ostreidae</taxon>
        <taxon>Magallana</taxon>
    </lineage>
</organism>
<evidence type="ECO:0000256" key="2">
    <source>
        <dbReference type="ARBA" id="ARBA00004606"/>
    </source>
</evidence>
<reference evidence="21" key="1">
    <citation type="submission" date="2022-08" db="UniProtKB">
        <authorList>
            <consortium name="EnsemblMetazoa"/>
        </authorList>
    </citation>
    <scope>IDENTIFICATION</scope>
    <source>
        <strain evidence="21">05x7-T-G4-1.051#20</strain>
    </source>
</reference>
<dbReference type="SMART" id="SM00020">
    <property type="entry name" value="Tryp_SPc"/>
    <property type="match status" value="1"/>
</dbReference>
<feature type="disulfide bond" evidence="13">
    <location>
        <begin position="526"/>
        <end position="541"/>
    </location>
</feature>
<keyword evidence="9 16" id="KW-0472">Membrane</keyword>
<dbReference type="SUPFAM" id="SSF63501">
    <property type="entry name" value="Frizzled cysteine-rich domain"/>
    <property type="match status" value="2"/>
</dbReference>
<feature type="disulfide bond" evidence="12">
    <location>
        <begin position="338"/>
        <end position="362"/>
    </location>
</feature>
<evidence type="ECO:0000259" key="18">
    <source>
        <dbReference type="PROSITE" id="PS50038"/>
    </source>
</evidence>
<dbReference type="EnsemblMetazoa" id="G2874.2">
    <property type="protein sequence ID" value="G2874.2:cds"/>
    <property type="gene ID" value="G2874"/>
</dbReference>
<evidence type="ECO:0000259" key="19">
    <source>
        <dbReference type="PROSITE" id="PS50240"/>
    </source>
</evidence>
<feature type="disulfide bond" evidence="13">
    <location>
        <begin position="565"/>
        <end position="580"/>
    </location>
</feature>
<dbReference type="Gene3D" id="2.40.10.10">
    <property type="entry name" value="Trypsin-like serine proteases"/>
    <property type="match status" value="1"/>
</dbReference>
<dbReference type="SUPFAM" id="SSF82671">
    <property type="entry name" value="SEA domain"/>
    <property type="match status" value="1"/>
</dbReference>
<name>A0A8W8LMU4_MAGGI</name>
<dbReference type="GO" id="GO:0006508">
    <property type="term" value="P:proteolysis"/>
    <property type="evidence" value="ECO:0007669"/>
    <property type="project" value="UniProtKB-KW"/>
</dbReference>
<evidence type="ECO:0000256" key="6">
    <source>
        <dbReference type="ARBA" id="ARBA00022825"/>
    </source>
</evidence>
<evidence type="ECO:0000256" key="1">
    <source>
        <dbReference type="ARBA" id="ARBA00004162"/>
    </source>
</evidence>
<keyword evidence="8 16" id="KW-1133">Transmembrane helix</keyword>
<evidence type="ECO:0000256" key="5">
    <source>
        <dbReference type="ARBA" id="ARBA00022801"/>
    </source>
</evidence>
<keyword evidence="11" id="KW-0325">Glycoprotein</keyword>
<dbReference type="PRINTS" id="PR00722">
    <property type="entry name" value="CHYMOTRYPSIN"/>
</dbReference>
<dbReference type="SUPFAM" id="SSF50494">
    <property type="entry name" value="Trypsin-like serine proteases"/>
    <property type="match status" value="1"/>
</dbReference>
<dbReference type="InterPro" id="IPR001190">
    <property type="entry name" value="SRCR"/>
</dbReference>
<protein>
    <recommendedName>
        <fullName evidence="23">Atrial natriuretic peptide-converting enzyme</fullName>
    </recommendedName>
</protein>
<evidence type="ECO:0000256" key="16">
    <source>
        <dbReference type="SAM" id="Phobius"/>
    </source>
</evidence>
<evidence type="ECO:0000256" key="11">
    <source>
        <dbReference type="ARBA" id="ARBA00023180"/>
    </source>
</evidence>
<dbReference type="InterPro" id="IPR033116">
    <property type="entry name" value="TRYPSIN_SER"/>
</dbReference>
<dbReference type="Pfam" id="PF00057">
    <property type="entry name" value="Ldl_recept_a"/>
    <property type="match status" value="1"/>
</dbReference>
<dbReference type="InterPro" id="IPR018114">
    <property type="entry name" value="TRYPSIN_HIS"/>
</dbReference>
<dbReference type="InterPro" id="IPR036055">
    <property type="entry name" value="LDL_receptor-like_sf"/>
</dbReference>
<keyword evidence="5 15" id="KW-0378">Hydrolase</keyword>
<evidence type="ECO:0000256" key="9">
    <source>
        <dbReference type="ARBA" id="ARBA00023136"/>
    </source>
</evidence>
<dbReference type="FunFam" id="2.40.10.10:FF:000003">
    <property type="entry name" value="Transmembrane serine protease 3"/>
    <property type="match status" value="1"/>
</dbReference>
<dbReference type="PROSITE" id="PS50240">
    <property type="entry name" value="TRYPSIN_DOM"/>
    <property type="match status" value="1"/>
</dbReference>
<feature type="domain" description="Peptidase S1" evidence="19">
    <location>
        <begin position="695"/>
        <end position="936"/>
    </location>
</feature>
<dbReference type="InterPro" id="IPR036790">
    <property type="entry name" value="Frizzled_dom_sf"/>
</dbReference>
<keyword evidence="10 13" id="KW-1015">Disulfide bond</keyword>
<accession>A0A8W8LMU4</accession>
<evidence type="ECO:0000256" key="4">
    <source>
        <dbReference type="ARBA" id="ARBA00022692"/>
    </source>
</evidence>
<dbReference type="GO" id="GO:0004252">
    <property type="term" value="F:serine-type endopeptidase activity"/>
    <property type="evidence" value="ECO:0007669"/>
    <property type="project" value="InterPro"/>
</dbReference>